<evidence type="ECO:0000256" key="15">
    <source>
        <dbReference type="HAMAP-Rule" id="MF_00530"/>
    </source>
</evidence>
<evidence type="ECO:0000256" key="7">
    <source>
        <dbReference type="ARBA" id="ARBA00022475"/>
    </source>
</evidence>
<keyword evidence="10 15" id="KW-0472">Membrane</keyword>
<dbReference type="Gene3D" id="2.60.15.10">
    <property type="entry name" value="F0F1 ATP synthase delta/epsilon subunit, N-terminal"/>
    <property type="match status" value="1"/>
</dbReference>
<dbReference type="GO" id="GO:0045259">
    <property type="term" value="C:proton-transporting ATP synthase complex"/>
    <property type="evidence" value="ECO:0007669"/>
    <property type="project" value="UniProtKB-KW"/>
</dbReference>
<dbReference type="HAMAP" id="MF_00530">
    <property type="entry name" value="ATP_synth_epsil_bac"/>
    <property type="match status" value="1"/>
</dbReference>
<dbReference type="InterPro" id="IPR020547">
    <property type="entry name" value="ATP_synth_F1_esu_C"/>
</dbReference>
<evidence type="ECO:0000256" key="6">
    <source>
        <dbReference type="ARBA" id="ARBA00022448"/>
    </source>
</evidence>
<evidence type="ECO:0000256" key="2">
    <source>
        <dbReference type="ARBA" id="ARBA00004202"/>
    </source>
</evidence>
<dbReference type="GO" id="GO:0005886">
    <property type="term" value="C:plasma membrane"/>
    <property type="evidence" value="ECO:0007669"/>
    <property type="project" value="UniProtKB-SubCell"/>
</dbReference>
<comment type="function">
    <text evidence="1 15">Produces ATP from ADP in the presence of a proton gradient across the membrane.</text>
</comment>
<comment type="subunit">
    <text evidence="4 15 16">F-type ATPases have 2 components, CF(1) - the catalytic core - and CF(0) - the membrane proton channel. CF(1) has five subunits: alpha(3), beta(3), gamma(1), delta(1), epsilon(1). CF(0) has three main subunits: a, b and c.</text>
</comment>
<keyword evidence="9 15" id="KW-0406">Ion transport</keyword>
<keyword evidence="12 15" id="KW-0066">ATP synthesis</keyword>
<dbReference type="SUPFAM" id="SSF51344">
    <property type="entry name" value="Epsilon subunit of F1F0-ATP synthase N-terminal domain"/>
    <property type="match status" value="1"/>
</dbReference>
<sequence length="140" mass="15137">MAMTVHCDIVSAEGKIFSGLVEFLVASGAMGELGILPNHAPLLTTLEPGYIKITRQGGKEEMMYVSGGFLEVQPNLLTILADTVTRADDIDQAAAEKAAEEAKKEMAHLVGDADYAYAAARLAEAMAQLRVLEAMRRRRK</sequence>
<evidence type="ECO:0000256" key="10">
    <source>
        <dbReference type="ARBA" id="ARBA00023136"/>
    </source>
</evidence>
<name>A0AB38YHC2_9GAMM</name>
<proteinExistence type="inferred from homology"/>
<feature type="domain" description="ATP synthase F1 complex delta/epsilon subunit N-terminal" evidence="18">
    <location>
        <begin position="6"/>
        <end position="83"/>
    </location>
</feature>
<dbReference type="InterPro" id="IPR020546">
    <property type="entry name" value="ATP_synth_F1_dsu/esu_N"/>
</dbReference>
<evidence type="ECO:0000256" key="11">
    <source>
        <dbReference type="ARBA" id="ARBA00023196"/>
    </source>
</evidence>
<evidence type="ECO:0000256" key="3">
    <source>
        <dbReference type="ARBA" id="ARBA00005712"/>
    </source>
</evidence>
<reference evidence="19" key="1">
    <citation type="submission" date="2022-07" db="EMBL/GenBank/DDBJ databases">
        <title>Complete genome sequence of Salinispirillum sp. LH10-3-1 capable of multiple carbohydrate inversion isolated from a soda lake.</title>
        <authorList>
            <person name="Liu J."/>
            <person name="Zhai Y."/>
            <person name="Zhang H."/>
            <person name="Yang H."/>
            <person name="Qu J."/>
            <person name="Li J."/>
        </authorList>
    </citation>
    <scope>NUCLEOTIDE SEQUENCE</scope>
    <source>
        <strain evidence="19">LH 10-3-1</strain>
    </source>
</reference>
<evidence type="ECO:0000256" key="4">
    <source>
        <dbReference type="ARBA" id="ARBA00011648"/>
    </source>
</evidence>
<comment type="subcellular location">
    <subcellularLocation>
        <location evidence="2 15">Cell membrane</location>
        <topology evidence="2 15">Peripheral membrane protein</topology>
    </subcellularLocation>
</comment>
<evidence type="ECO:0000259" key="17">
    <source>
        <dbReference type="Pfam" id="PF00401"/>
    </source>
</evidence>
<evidence type="ECO:0000256" key="1">
    <source>
        <dbReference type="ARBA" id="ARBA00003543"/>
    </source>
</evidence>
<dbReference type="RefSeq" id="WP_304995516.1">
    <property type="nucleotide sequence ID" value="NZ_CP101717.1"/>
</dbReference>
<evidence type="ECO:0000313" key="19">
    <source>
        <dbReference type="EMBL" id="WLD58230.1"/>
    </source>
</evidence>
<dbReference type="InterPro" id="IPR036771">
    <property type="entry name" value="ATPsynth_dsu/esu_N"/>
</dbReference>
<evidence type="ECO:0000256" key="12">
    <source>
        <dbReference type="ARBA" id="ARBA00023310"/>
    </source>
</evidence>
<dbReference type="NCBIfam" id="NF001847">
    <property type="entry name" value="PRK00571.1-4"/>
    <property type="match status" value="1"/>
</dbReference>
<dbReference type="SUPFAM" id="SSF46604">
    <property type="entry name" value="Epsilon subunit of F1F0-ATP synthase C-terminal domain"/>
    <property type="match status" value="1"/>
</dbReference>
<dbReference type="InterPro" id="IPR001469">
    <property type="entry name" value="ATP_synth_F1_dsu/esu"/>
</dbReference>
<evidence type="ECO:0000256" key="14">
    <source>
        <dbReference type="ARBA" id="ARBA00031795"/>
    </source>
</evidence>
<keyword evidence="8 15" id="KW-0375">Hydrogen ion transport</keyword>
<evidence type="ECO:0000256" key="13">
    <source>
        <dbReference type="ARBA" id="ARBA00030215"/>
    </source>
</evidence>
<evidence type="ECO:0000259" key="18">
    <source>
        <dbReference type="Pfam" id="PF02823"/>
    </source>
</evidence>
<keyword evidence="7 15" id="KW-1003">Cell membrane</keyword>
<dbReference type="Pfam" id="PF00401">
    <property type="entry name" value="ATP-synt_DE"/>
    <property type="match status" value="1"/>
</dbReference>
<keyword evidence="11 15" id="KW-0139">CF(1)</keyword>
<dbReference type="NCBIfam" id="TIGR01216">
    <property type="entry name" value="ATP_synt_epsi"/>
    <property type="match status" value="1"/>
</dbReference>
<dbReference type="InterPro" id="IPR036794">
    <property type="entry name" value="ATP_F1_dsu/esu_C_sf"/>
</dbReference>
<feature type="domain" description="ATP synthase epsilon subunit C-terminal" evidence="17">
    <location>
        <begin position="88"/>
        <end position="132"/>
    </location>
</feature>
<evidence type="ECO:0000256" key="5">
    <source>
        <dbReference type="ARBA" id="ARBA00014480"/>
    </source>
</evidence>
<dbReference type="GO" id="GO:0005524">
    <property type="term" value="F:ATP binding"/>
    <property type="evidence" value="ECO:0007669"/>
    <property type="project" value="UniProtKB-UniRule"/>
</dbReference>
<accession>A0AB38YHC2</accession>
<organism evidence="19">
    <name type="scientific">Salinispirillum sp. LH 10-3-1</name>
    <dbReference type="NCBI Taxonomy" id="2952525"/>
    <lineage>
        <taxon>Bacteria</taxon>
        <taxon>Pseudomonadati</taxon>
        <taxon>Pseudomonadota</taxon>
        <taxon>Gammaproteobacteria</taxon>
        <taxon>Oceanospirillales</taxon>
        <taxon>Saccharospirillaceae</taxon>
        <taxon>Salinispirillum</taxon>
    </lineage>
</organism>
<comment type="similarity">
    <text evidence="3 15 16">Belongs to the ATPase epsilon chain family.</text>
</comment>
<dbReference type="GO" id="GO:0046933">
    <property type="term" value="F:proton-transporting ATP synthase activity, rotational mechanism"/>
    <property type="evidence" value="ECO:0007669"/>
    <property type="project" value="UniProtKB-UniRule"/>
</dbReference>
<evidence type="ECO:0000256" key="8">
    <source>
        <dbReference type="ARBA" id="ARBA00022781"/>
    </source>
</evidence>
<gene>
    <name evidence="15" type="primary">atpC</name>
    <name evidence="19" type="ORF">NFC81_00205</name>
</gene>
<dbReference type="PANTHER" id="PTHR13822">
    <property type="entry name" value="ATP SYNTHASE DELTA/EPSILON CHAIN"/>
    <property type="match status" value="1"/>
</dbReference>
<dbReference type="AlphaFoldDB" id="A0AB38YHC2"/>
<dbReference type="Pfam" id="PF02823">
    <property type="entry name" value="ATP-synt_DE_N"/>
    <property type="match status" value="1"/>
</dbReference>
<dbReference type="FunFam" id="2.60.15.10:FF:000001">
    <property type="entry name" value="ATP synthase epsilon chain"/>
    <property type="match status" value="1"/>
</dbReference>
<evidence type="ECO:0000256" key="9">
    <source>
        <dbReference type="ARBA" id="ARBA00023065"/>
    </source>
</evidence>
<dbReference type="CDD" id="cd12152">
    <property type="entry name" value="F1-ATPase_delta"/>
    <property type="match status" value="1"/>
</dbReference>
<dbReference type="EMBL" id="CP101717">
    <property type="protein sequence ID" value="WLD58230.1"/>
    <property type="molecule type" value="Genomic_DNA"/>
</dbReference>
<protein>
    <recommendedName>
        <fullName evidence="5 15">ATP synthase epsilon chain</fullName>
    </recommendedName>
    <alternativeName>
        <fullName evidence="14 15">ATP synthase F1 sector epsilon subunit</fullName>
    </alternativeName>
    <alternativeName>
        <fullName evidence="13 15">F-ATPase epsilon subunit</fullName>
    </alternativeName>
</protein>
<dbReference type="PANTHER" id="PTHR13822:SF10">
    <property type="entry name" value="ATP SYNTHASE EPSILON CHAIN, CHLOROPLASTIC"/>
    <property type="match status" value="1"/>
</dbReference>
<keyword evidence="6 15" id="KW-0813">Transport</keyword>
<evidence type="ECO:0000256" key="16">
    <source>
        <dbReference type="RuleBase" id="RU003656"/>
    </source>
</evidence>